<feature type="disulfide bond" evidence="19">
    <location>
        <begin position="206"/>
        <end position="231"/>
    </location>
</feature>
<evidence type="ECO:0000256" key="3">
    <source>
        <dbReference type="ARBA" id="ARBA00004613"/>
    </source>
</evidence>
<comment type="similarity">
    <text evidence="20">Belongs to the peroxidase family. Classical plant (class III) peroxidase subfamily.</text>
</comment>
<feature type="binding site" evidence="17">
    <location>
        <position position="200"/>
    </location>
    <ligand>
        <name>Ca(2+)</name>
        <dbReference type="ChEBI" id="CHEBI:29108"/>
        <label>2</label>
    </ligand>
</feature>
<name>A0A2P6QKM6_ROSCH</name>
<comment type="subcellular location">
    <subcellularLocation>
        <location evidence="3 20">Secreted</location>
    </subcellularLocation>
</comment>
<gene>
    <name evidence="22" type="ORF">RchiOBHm_Chr5g0072301</name>
</gene>
<dbReference type="InterPro" id="IPR033905">
    <property type="entry name" value="Secretory_peroxidase"/>
</dbReference>
<dbReference type="PANTHER" id="PTHR31388:SF123">
    <property type="entry name" value="PEROXIDASE RIP1"/>
    <property type="match status" value="1"/>
</dbReference>
<organism evidence="22 23">
    <name type="scientific">Rosa chinensis</name>
    <name type="common">China rose</name>
    <dbReference type="NCBI Taxonomy" id="74649"/>
    <lineage>
        <taxon>Eukaryota</taxon>
        <taxon>Viridiplantae</taxon>
        <taxon>Streptophyta</taxon>
        <taxon>Embryophyta</taxon>
        <taxon>Tracheophyta</taxon>
        <taxon>Spermatophyta</taxon>
        <taxon>Magnoliopsida</taxon>
        <taxon>eudicotyledons</taxon>
        <taxon>Gunneridae</taxon>
        <taxon>Pentapetalae</taxon>
        <taxon>rosids</taxon>
        <taxon>fabids</taxon>
        <taxon>Rosales</taxon>
        <taxon>Rosaceae</taxon>
        <taxon>Rosoideae</taxon>
        <taxon>Rosoideae incertae sedis</taxon>
        <taxon>Rosa</taxon>
    </lineage>
</organism>
<evidence type="ECO:0000256" key="14">
    <source>
        <dbReference type="ARBA" id="ARBA00023180"/>
    </source>
</evidence>
<dbReference type="GO" id="GO:0140825">
    <property type="term" value="F:lactoperoxidase activity"/>
    <property type="evidence" value="ECO:0007669"/>
    <property type="project" value="UniProtKB-EC"/>
</dbReference>
<protein>
    <recommendedName>
        <fullName evidence="5 20">Peroxidase</fullName>
        <ecNumber evidence="5 20">1.11.1.7</ecNumber>
    </recommendedName>
</protein>
<evidence type="ECO:0000256" key="16">
    <source>
        <dbReference type="PIRSR" id="PIRSR600823-2"/>
    </source>
</evidence>
<evidence type="ECO:0000256" key="17">
    <source>
        <dbReference type="PIRSR" id="PIRSR600823-3"/>
    </source>
</evidence>
<evidence type="ECO:0000256" key="20">
    <source>
        <dbReference type="RuleBase" id="RU362060"/>
    </source>
</evidence>
<dbReference type="GO" id="GO:0046872">
    <property type="term" value="F:metal ion binding"/>
    <property type="evidence" value="ECO:0007669"/>
    <property type="project" value="UniProtKB-UniRule"/>
</dbReference>
<evidence type="ECO:0000256" key="8">
    <source>
        <dbReference type="ARBA" id="ARBA00022723"/>
    </source>
</evidence>
<feature type="binding site" evidence="17">
    <location>
        <position position="91"/>
    </location>
    <ligand>
        <name>Ca(2+)</name>
        <dbReference type="ChEBI" id="CHEBI:29108"/>
        <label>1</label>
    </ligand>
</feature>
<dbReference type="Gene3D" id="1.10.420.10">
    <property type="entry name" value="Peroxidase, domain 2"/>
    <property type="match status" value="1"/>
</dbReference>
<dbReference type="PROSITE" id="PS00435">
    <property type="entry name" value="PEROXIDASE_1"/>
    <property type="match status" value="1"/>
</dbReference>
<comment type="cofactor">
    <cofactor evidence="17 20">
        <name>Ca(2+)</name>
        <dbReference type="ChEBI" id="CHEBI:29108"/>
    </cofactor>
    <text evidence="17 20">Binds 2 calcium ions per subunit.</text>
</comment>
<feature type="disulfide bond" evidence="19">
    <location>
        <begin position="38"/>
        <end position="118"/>
    </location>
</feature>
<feature type="active site" description="Proton acceptor" evidence="15">
    <location>
        <position position="69"/>
    </location>
</feature>
<dbReference type="InterPro" id="IPR010255">
    <property type="entry name" value="Haem_peroxidase_sf"/>
</dbReference>
<dbReference type="Proteomes" id="UP000238479">
    <property type="component" value="Chromosome 5"/>
</dbReference>
<feature type="binding site" evidence="16">
    <location>
        <position position="169"/>
    </location>
    <ligand>
        <name>substrate</name>
    </ligand>
</feature>
<keyword evidence="10 17" id="KW-0106">Calcium</keyword>
<feature type="binding site" evidence="17">
    <location>
        <position position="251"/>
    </location>
    <ligand>
        <name>Ca(2+)</name>
        <dbReference type="ChEBI" id="CHEBI:29108"/>
        <label>2</label>
    </ligand>
</feature>
<evidence type="ECO:0000256" key="15">
    <source>
        <dbReference type="PIRSR" id="PIRSR600823-1"/>
    </source>
</evidence>
<evidence type="ECO:0000256" key="12">
    <source>
        <dbReference type="ARBA" id="ARBA00023004"/>
    </source>
</evidence>
<dbReference type="InterPro" id="IPR019794">
    <property type="entry name" value="Peroxidases_AS"/>
</dbReference>
<dbReference type="Gene3D" id="1.10.520.10">
    <property type="match status" value="1"/>
</dbReference>
<feature type="binding site" evidence="17">
    <location>
        <position position="70"/>
    </location>
    <ligand>
        <name>Ca(2+)</name>
        <dbReference type="ChEBI" id="CHEBI:29108"/>
        <label>1</label>
    </ligand>
</feature>
<keyword evidence="8 17" id="KW-0479">Metal-binding</keyword>
<keyword evidence="23" id="KW-1185">Reference proteome</keyword>
<keyword evidence="9 20" id="KW-0732">Signal</keyword>
<evidence type="ECO:0000313" key="23">
    <source>
        <dbReference type="Proteomes" id="UP000238479"/>
    </source>
</evidence>
<keyword evidence="12 17" id="KW-0408">Iron</keyword>
<dbReference type="FunFam" id="1.10.420.10:FF:000006">
    <property type="entry name" value="Peroxidase"/>
    <property type="match status" value="1"/>
</dbReference>
<comment type="function">
    <text evidence="2">Removal of H(2)O(2), oxidation of toxic reductants, biosynthesis and degradation of lignin, suberization, auxin catabolism, response to environmental stresses such as wounding, pathogen attack and oxidative stress. These functions might be dependent on each isozyme/isoform in each plant tissue.</text>
</comment>
<dbReference type="PROSITE" id="PS50873">
    <property type="entry name" value="PEROXIDASE_4"/>
    <property type="match status" value="1"/>
</dbReference>
<feature type="binding site" evidence="17">
    <location>
        <position position="75"/>
    </location>
    <ligand>
        <name>Ca(2+)</name>
        <dbReference type="ChEBI" id="CHEBI:29108"/>
        <label>1</label>
    </ligand>
</feature>
<evidence type="ECO:0000256" key="19">
    <source>
        <dbReference type="PIRSR" id="PIRSR600823-5"/>
    </source>
</evidence>
<feature type="binding site" description="axial binding residue" evidence="17">
    <location>
        <position position="199"/>
    </location>
    <ligand>
        <name>heme b</name>
        <dbReference type="ChEBI" id="CHEBI:60344"/>
    </ligand>
    <ligandPart>
        <name>Fe</name>
        <dbReference type="ChEBI" id="CHEBI:18248"/>
    </ligandPart>
</feature>
<dbReference type="EC" id="1.11.1.7" evidence="5 20"/>
<evidence type="ECO:0000313" key="22">
    <source>
        <dbReference type="EMBL" id="PRQ34727.1"/>
    </source>
</evidence>
<dbReference type="STRING" id="74649.A0A2P6QKM6"/>
<dbReference type="SMR" id="A0A2P6QKM6"/>
<evidence type="ECO:0000256" key="6">
    <source>
        <dbReference type="ARBA" id="ARBA00022559"/>
    </source>
</evidence>
<feature type="binding site" evidence="17">
    <location>
        <position position="73"/>
    </location>
    <ligand>
        <name>Ca(2+)</name>
        <dbReference type="ChEBI" id="CHEBI:29108"/>
        <label>1</label>
    </ligand>
</feature>
<dbReference type="GO" id="GO:0020037">
    <property type="term" value="F:heme binding"/>
    <property type="evidence" value="ECO:0007669"/>
    <property type="project" value="UniProtKB-UniRule"/>
</dbReference>
<keyword evidence="14" id="KW-0325">Glycoprotein</keyword>
<evidence type="ECO:0000256" key="18">
    <source>
        <dbReference type="PIRSR" id="PIRSR600823-4"/>
    </source>
</evidence>
<dbReference type="Gramene" id="PRQ34727">
    <property type="protein sequence ID" value="PRQ34727"/>
    <property type="gene ID" value="RchiOBHm_Chr5g0072301"/>
</dbReference>
<proteinExistence type="inferred from homology"/>
<evidence type="ECO:0000256" key="1">
    <source>
        <dbReference type="ARBA" id="ARBA00000189"/>
    </source>
</evidence>
<evidence type="ECO:0000256" key="11">
    <source>
        <dbReference type="ARBA" id="ARBA00023002"/>
    </source>
</evidence>
<dbReference type="GO" id="GO:0042744">
    <property type="term" value="P:hydrogen peroxide catabolic process"/>
    <property type="evidence" value="ECO:0007669"/>
    <property type="project" value="UniProtKB-KW"/>
</dbReference>
<dbReference type="PRINTS" id="PR00458">
    <property type="entry name" value="PEROXIDASE"/>
</dbReference>
<feature type="chain" id="PRO_5015023644" description="Peroxidase" evidence="20">
    <location>
        <begin position="28"/>
        <end position="325"/>
    </location>
</feature>
<comment type="similarity">
    <text evidence="4">Belongs to the peroxidase family. Ascorbate peroxidase subfamily.</text>
</comment>
<dbReference type="OrthoDB" id="2113341at2759"/>
<dbReference type="CDD" id="cd00693">
    <property type="entry name" value="secretory_peroxidase"/>
    <property type="match status" value="1"/>
</dbReference>
<dbReference type="InterPro" id="IPR002016">
    <property type="entry name" value="Haem_peroxidase"/>
</dbReference>
<evidence type="ECO:0000256" key="9">
    <source>
        <dbReference type="ARBA" id="ARBA00022729"/>
    </source>
</evidence>
<evidence type="ECO:0000256" key="2">
    <source>
        <dbReference type="ARBA" id="ARBA00002322"/>
    </source>
</evidence>
<dbReference type="PRINTS" id="PR00461">
    <property type="entry name" value="PLPEROXIDASE"/>
</dbReference>
<feature type="domain" description="Plant heme peroxidase family profile" evidence="21">
    <location>
        <begin position="28"/>
        <end position="325"/>
    </location>
</feature>
<feature type="disulfide bond" evidence="19">
    <location>
        <begin position="71"/>
        <end position="76"/>
    </location>
</feature>
<keyword evidence="13 19" id="KW-1015">Disulfide bond</keyword>
<dbReference type="OMA" id="IRREPRM"/>
<dbReference type="FunFam" id="1.10.520.10:FF:000009">
    <property type="entry name" value="Peroxidase"/>
    <property type="match status" value="1"/>
</dbReference>
<evidence type="ECO:0000256" key="13">
    <source>
        <dbReference type="ARBA" id="ARBA00023157"/>
    </source>
</evidence>
<evidence type="ECO:0000256" key="7">
    <source>
        <dbReference type="ARBA" id="ARBA00022617"/>
    </source>
</evidence>
<feature type="binding site" evidence="17">
    <location>
        <position position="247"/>
    </location>
    <ligand>
        <name>Ca(2+)</name>
        <dbReference type="ChEBI" id="CHEBI:29108"/>
        <label>2</label>
    </ligand>
</feature>
<evidence type="ECO:0000256" key="4">
    <source>
        <dbReference type="ARBA" id="ARBA00006873"/>
    </source>
</evidence>
<comment type="caution">
    <text evidence="22">The sequence shown here is derived from an EMBL/GenBank/DDBJ whole genome shotgun (WGS) entry which is preliminary data.</text>
</comment>
<keyword evidence="6 20" id="KW-0575">Peroxidase</keyword>
<dbReference type="EMBL" id="PDCK01000043">
    <property type="protein sequence ID" value="PRQ34727.1"/>
    <property type="molecule type" value="Genomic_DNA"/>
</dbReference>
<dbReference type="Pfam" id="PF00141">
    <property type="entry name" value="peroxidase"/>
    <property type="match status" value="1"/>
</dbReference>
<feature type="disulfide bond" evidence="19">
    <location>
        <begin position="125"/>
        <end position="321"/>
    </location>
</feature>
<dbReference type="PANTHER" id="PTHR31388">
    <property type="entry name" value="PEROXIDASE 72-RELATED"/>
    <property type="match status" value="1"/>
</dbReference>
<dbReference type="PROSITE" id="PS00436">
    <property type="entry name" value="PEROXIDASE_2"/>
    <property type="match status" value="1"/>
</dbReference>
<comment type="cofactor">
    <cofactor evidence="17 20">
        <name>heme b</name>
        <dbReference type="ChEBI" id="CHEBI:60344"/>
    </cofactor>
    <text evidence="17 20">Binds 1 heme b (iron(II)-protoporphyrin IX) group per subunit.</text>
</comment>
<evidence type="ECO:0000259" key="21">
    <source>
        <dbReference type="PROSITE" id="PS50873"/>
    </source>
</evidence>
<keyword evidence="11 20" id="KW-0560">Oxidoreductase</keyword>
<dbReference type="InterPro" id="IPR000823">
    <property type="entry name" value="Peroxidase_pln"/>
</dbReference>
<evidence type="ECO:0000256" key="10">
    <source>
        <dbReference type="ARBA" id="ARBA00022837"/>
    </source>
</evidence>
<keyword evidence="20" id="KW-0964">Secreted</keyword>
<sequence>MAGQSVSVWVVIVAAVAIVMIPTCTTAQLDTDVYMKACPQALPIIRSVVKLAINREARIGASLLRLHFHDCFVNGCDGSVLLDDTANFTGEKTALPNLNSIRGFGVVDDIKANLNSVCRGNVVSCADILAVAARDSVEILGGPSYSYEVLLGRRDATTTSINDANRNLPPPFFNFPQLLSNFQSHGLDLQDLVLLSAGHTIGLAKCTTFRARIYNETNIDPDFAASLKQGCPVNDGDNNMAPLDSTTAKFDTVYFKALLEKKGLLHSDQELFKGDGSDSDNLVQHYANNPNDFAVDFGASMIKMGNMKPLTGSDGEIRLNCRKIN</sequence>
<feature type="site" description="Transition state stabilizer" evidence="18">
    <location>
        <position position="65"/>
    </location>
</feature>
<dbReference type="GO" id="GO:0005576">
    <property type="term" value="C:extracellular region"/>
    <property type="evidence" value="ECO:0007669"/>
    <property type="project" value="UniProtKB-SubCell"/>
</dbReference>
<reference evidence="22 23" key="1">
    <citation type="journal article" date="2018" name="Nat. Genet.">
        <title>The Rosa genome provides new insights in the design of modern roses.</title>
        <authorList>
            <person name="Bendahmane M."/>
        </authorList>
    </citation>
    <scope>NUCLEOTIDE SEQUENCE [LARGE SCALE GENOMIC DNA]</scope>
    <source>
        <strain evidence="23">cv. Old Blush</strain>
    </source>
</reference>
<feature type="binding site" evidence="17">
    <location>
        <position position="77"/>
    </location>
    <ligand>
        <name>Ca(2+)</name>
        <dbReference type="ChEBI" id="CHEBI:29108"/>
        <label>1</label>
    </ligand>
</feature>
<keyword evidence="7 20" id="KW-0349">Heme</keyword>
<dbReference type="GO" id="GO:0006979">
    <property type="term" value="P:response to oxidative stress"/>
    <property type="evidence" value="ECO:0007669"/>
    <property type="project" value="UniProtKB-UniRule"/>
</dbReference>
<feature type="signal peptide" evidence="20">
    <location>
        <begin position="1"/>
        <end position="27"/>
    </location>
</feature>
<dbReference type="InterPro" id="IPR019793">
    <property type="entry name" value="Peroxidases_heam-ligand_BS"/>
</dbReference>
<feature type="binding site" evidence="17">
    <location>
        <position position="79"/>
    </location>
    <ligand>
        <name>Ca(2+)</name>
        <dbReference type="ChEBI" id="CHEBI:29108"/>
        <label>1</label>
    </ligand>
</feature>
<evidence type="ECO:0000256" key="5">
    <source>
        <dbReference type="ARBA" id="ARBA00012313"/>
    </source>
</evidence>
<feature type="binding site" evidence="17">
    <location>
        <position position="244"/>
    </location>
    <ligand>
        <name>Ca(2+)</name>
        <dbReference type="ChEBI" id="CHEBI:29108"/>
        <label>2</label>
    </ligand>
</feature>
<comment type="catalytic activity">
    <reaction evidence="1 20">
        <text>2 a phenolic donor + H2O2 = 2 a phenolic radical donor + 2 H2O</text>
        <dbReference type="Rhea" id="RHEA:56136"/>
        <dbReference type="ChEBI" id="CHEBI:15377"/>
        <dbReference type="ChEBI" id="CHEBI:16240"/>
        <dbReference type="ChEBI" id="CHEBI:139520"/>
        <dbReference type="ChEBI" id="CHEBI:139521"/>
        <dbReference type="EC" id="1.11.1.7"/>
    </reaction>
</comment>
<accession>A0A2P6QKM6</accession>
<keyword evidence="20" id="KW-0376">Hydrogen peroxide</keyword>
<dbReference type="AlphaFoldDB" id="A0A2P6QKM6"/>
<dbReference type="SUPFAM" id="SSF48113">
    <property type="entry name" value="Heme-dependent peroxidases"/>
    <property type="match status" value="1"/>
</dbReference>